<keyword evidence="2" id="KW-1133">Transmembrane helix</keyword>
<protein>
    <submittedName>
        <fullName evidence="3">Uncharacterized protein</fullName>
    </submittedName>
</protein>
<dbReference type="EMBL" id="FM954973">
    <property type="protein sequence ID" value="CAV26999.1"/>
    <property type="molecule type" value="Genomic_DNA"/>
</dbReference>
<feature type="coiled-coil region" evidence="1">
    <location>
        <begin position="50"/>
        <end position="112"/>
    </location>
</feature>
<dbReference type="Proteomes" id="UP000009100">
    <property type="component" value="Chromosome 2"/>
</dbReference>
<evidence type="ECO:0000313" key="3">
    <source>
        <dbReference type="EMBL" id="CAV26999.1"/>
    </source>
</evidence>
<organism evidence="3 4">
    <name type="scientific">Vibrio atlanticus (strain LGP32)</name>
    <name type="common">Vibrio splendidus (strain Mel32)</name>
    <dbReference type="NCBI Taxonomy" id="575788"/>
    <lineage>
        <taxon>Bacteria</taxon>
        <taxon>Pseudomonadati</taxon>
        <taxon>Pseudomonadota</taxon>
        <taxon>Gammaproteobacteria</taxon>
        <taxon>Vibrionales</taxon>
        <taxon>Vibrionaceae</taxon>
        <taxon>Vibrio</taxon>
    </lineage>
</organism>
<keyword evidence="2" id="KW-0812">Transmembrane</keyword>
<proteinExistence type="predicted"/>
<dbReference type="PATRIC" id="fig|575788.5.peg.1041"/>
<dbReference type="HOGENOM" id="CLU_1776718_0_0_6"/>
<sequence length="146" mass="17100">MKKIFDVVVGIVIAILILYQFYRSTTIEKTSPELKIPKALNEQIDLKIALSTAELRLENEKNAHQKVIKQNGILREEVEEATKELHELQEQVRRKENELARLNTELKIRLDDLQHMIEATKLHAVIDYPVIKRTEQALLERKKHDN</sequence>
<keyword evidence="1" id="KW-0175">Coiled coil</keyword>
<reference evidence="3 4" key="1">
    <citation type="submission" date="2009-02" db="EMBL/GenBank/DDBJ databases">
        <title>Vibrio splendidus str. LGP32 complete genome.</title>
        <authorList>
            <person name="Mazel D."/>
            <person name="Le Roux F."/>
        </authorList>
    </citation>
    <scope>NUCLEOTIDE SEQUENCE [LARGE SCALE GENOMIC DNA]</scope>
    <source>
        <strain evidence="3 4">LGP32</strain>
    </source>
</reference>
<evidence type="ECO:0000313" key="4">
    <source>
        <dbReference type="Proteomes" id="UP000009100"/>
    </source>
</evidence>
<dbReference type="KEGG" id="vsp:VS_II1103"/>
<dbReference type="AlphaFoldDB" id="B7VS83"/>
<gene>
    <name evidence="3" type="ordered locus">VS_II1103</name>
</gene>
<name>B7VS83_VIBA3</name>
<accession>B7VS83</accession>
<feature type="transmembrane region" description="Helical" evidence="2">
    <location>
        <begin position="5"/>
        <end position="22"/>
    </location>
</feature>
<evidence type="ECO:0000256" key="2">
    <source>
        <dbReference type="SAM" id="Phobius"/>
    </source>
</evidence>
<evidence type="ECO:0000256" key="1">
    <source>
        <dbReference type="SAM" id="Coils"/>
    </source>
</evidence>
<keyword evidence="2" id="KW-0472">Membrane</keyword>